<evidence type="ECO:0000313" key="1">
    <source>
        <dbReference type="EMBL" id="QUC67456.1"/>
    </source>
</evidence>
<accession>A0AC61N6J8</accession>
<sequence length="386" mass="43095">MNKKISADEFYNSVERQLSGLKPDPWLAQRIMASGEEEKPVKKISATFIIVIAVLCLSITAFAASILLGWTDFYSFEIPKTAQEILKATEHKDYQVGPVTFTVNELMTDGHIALCSATSHMTDGSTAVISEEIFDAVGANGENGKALADKWGLPSDTRWLDAAHILNLPFYRISISMYVPEEYQDGEDMGDALWDENGYCVSYYMASLNSLKVGDTLPVKLHFIVTQYDPQSVEPRSVMEEVVDHPKELNCWEDTFEITLPVHAPIAEKTYLPETPFDFENGLTLNSVTAQLTVAGAYVTGHFTLRDGYRFEDAYFSNEIEFQDRDGNEIEWGMAESGILNYDQLPQVEWGAMLNLETLPDDLGVRIGESAVHVYSDTYTEPADNG</sequence>
<reference evidence="1" key="1">
    <citation type="submission" date="2021-01" db="EMBL/GenBank/DDBJ databases">
        <title>Complete genome sequence of Clostridiales bacterium R-7.</title>
        <authorList>
            <person name="Mahoney-Kurpe S.C."/>
            <person name="Palevich N."/>
            <person name="Koike S."/>
            <person name="Moon C.D."/>
            <person name="Attwood G.T."/>
        </authorList>
    </citation>
    <scope>NUCLEOTIDE SEQUENCE</scope>
    <source>
        <strain evidence="1">R-7</strain>
    </source>
</reference>
<protein>
    <submittedName>
        <fullName evidence="1">DUF4179 domain-containing protein</fullName>
    </submittedName>
</protein>
<keyword evidence="2" id="KW-1185">Reference proteome</keyword>
<dbReference type="EMBL" id="CP068393">
    <property type="protein sequence ID" value="QUC67456.1"/>
    <property type="molecule type" value="Genomic_DNA"/>
</dbReference>
<proteinExistence type="predicted"/>
<name>A0AC61N6J8_9FIRM</name>
<organism evidence="1 2">
    <name type="scientific">Aristaeella hokkaidonensis</name>
    <dbReference type="NCBI Taxonomy" id="3046382"/>
    <lineage>
        <taxon>Bacteria</taxon>
        <taxon>Bacillati</taxon>
        <taxon>Bacillota</taxon>
        <taxon>Clostridia</taxon>
        <taxon>Eubacteriales</taxon>
        <taxon>Aristaeellaceae</taxon>
        <taxon>Aristaeella</taxon>
    </lineage>
</organism>
<gene>
    <name evidence="1" type="ORF">JYE49_01775</name>
</gene>
<evidence type="ECO:0000313" key="2">
    <source>
        <dbReference type="Proteomes" id="UP000682782"/>
    </source>
</evidence>
<dbReference type="Proteomes" id="UP000682782">
    <property type="component" value="Chromosome"/>
</dbReference>